<proteinExistence type="predicted"/>
<dbReference type="Proteomes" id="UP000069771">
    <property type="component" value="Chromosome"/>
</dbReference>
<accession>A0A140DT36</accession>
<sequence>MEPRRNVTAYLFSAAAADGRVCHQPLWIRAVWYNELNIISERIHNG</sequence>
<reference evidence="1 2" key="1">
    <citation type="journal article" date="2016" name="Gut Pathog.">
        <title>Whole genome sequencing of "Faecalibaculum rodentium" ALO17, isolated from C57BL/6J laboratory mouse feces.</title>
        <authorList>
            <person name="Lim S."/>
            <person name="Chang D.H."/>
            <person name="Ahn S."/>
            <person name="Kim B.C."/>
        </authorList>
    </citation>
    <scope>NUCLEOTIDE SEQUENCE [LARGE SCALE GENOMIC DNA]</scope>
    <source>
        <strain evidence="1 2">Alo17</strain>
    </source>
</reference>
<organism evidence="1 2">
    <name type="scientific">Faecalibaculum rodentium</name>
    <dbReference type="NCBI Taxonomy" id="1702221"/>
    <lineage>
        <taxon>Bacteria</taxon>
        <taxon>Bacillati</taxon>
        <taxon>Bacillota</taxon>
        <taxon>Erysipelotrichia</taxon>
        <taxon>Erysipelotrichales</taxon>
        <taxon>Erysipelotrichaceae</taxon>
        <taxon>Faecalibaculum</taxon>
    </lineage>
</organism>
<dbReference type="EMBL" id="CP011391">
    <property type="protein sequence ID" value="AMK53813.1"/>
    <property type="molecule type" value="Genomic_DNA"/>
</dbReference>
<dbReference type="KEGG" id="fro:AALO17_06790"/>
<dbReference type="STRING" id="1702221.AALO17_06790"/>
<keyword evidence="2" id="KW-1185">Reference proteome</keyword>
<name>A0A140DT36_9FIRM</name>
<dbReference type="AlphaFoldDB" id="A0A140DT36"/>
<gene>
    <name evidence="1" type="ORF">AALO17_06790</name>
</gene>
<evidence type="ECO:0000313" key="2">
    <source>
        <dbReference type="Proteomes" id="UP000069771"/>
    </source>
</evidence>
<evidence type="ECO:0000313" key="1">
    <source>
        <dbReference type="EMBL" id="AMK53813.1"/>
    </source>
</evidence>
<protein>
    <submittedName>
        <fullName evidence="1">Uncharacterized protein</fullName>
    </submittedName>
</protein>